<evidence type="ECO:0000256" key="5">
    <source>
        <dbReference type="ARBA" id="ARBA00022692"/>
    </source>
</evidence>
<evidence type="ECO:0000256" key="4">
    <source>
        <dbReference type="ARBA" id="ARBA00022617"/>
    </source>
</evidence>
<reference evidence="11 12" key="1">
    <citation type="journal article" date="2014" name="Int. J. Syst. Evol. Microbiol.">
        <title>Celeribacter indicus sp. nov., a polycyclic aromatic hydrocarbon-degrading bacterium from deep-sea sediment and reclassification of Huaishuia halophila as Celeribacter halophilus comb. nov.</title>
        <authorList>
            <person name="Lai Q."/>
            <person name="Cao J."/>
            <person name="Yuan J."/>
            <person name="Li F."/>
            <person name="Shao Z."/>
        </authorList>
    </citation>
    <scope>NUCLEOTIDE SEQUENCE [LARGE SCALE GENOMIC DNA]</scope>
    <source>
        <strain evidence="11">P73</strain>
    </source>
</reference>
<feature type="transmembrane region" description="Helical" evidence="10">
    <location>
        <begin position="26"/>
        <end position="48"/>
    </location>
</feature>
<dbReference type="KEGG" id="cid:P73_3863"/>
<keyword evidence="9 10" id="KW-0472">Membrane</keyword>
<evidence type="ECO:0000256" key="7">
    <source>
        <dbReference type="ARBA" id="ARBA00022989"/>
    </source>
</evidence>
<dbReference type="GO" id="GO:0016020">
    <property type="term" value="C:membrane"/>
    <property type="evidence" value="ECO:0007669"/>
    <property type="project" value="UniProtKB-SubCell"/>
</dbReference>
<organism evidence="11 12">
    <name type="scientific">Celeribacter indicus</name>
    <dbReference type="NCBI Taxonomy" id="1208324"/>
    <lineage>
        <taxon>Bacteria</taxon>
        <taxon>Pseudomonadati</taxon>
        <taxon>Pseudomonadota</taxon>
        <taxon>Alphaproteobacteria</taxon>
        <taxon>Rhodobacterales</taxon>
        <taxon>Roseobacteraceae</taxon>
        <taxon>Celeribacter</taxon>
    </lineage>
</organism>
<dbReference type="Proteomes" id="UP000031521">
    <property type="component" value="Chromosome"/>
</dbReference>
<evidence type="ECO:0000256" key="3">
    <source>
        <dbReference type="ARBA" id="ARBA00004370"/>
    </source>
</evidence>
<evidence type="ECO:0000313" key="11">
    <source>
        <dbReference type="EMBL" id="AJE48578.1"/>
    </source>
</evidence>
<feature type="transmembrane region" description="Helical" evidence="10">
    <location>
        <begin position="55"/>
        <end position="81"/>
    </location>
</feature>
<comment type="function">
    <text evidence="2">Membrane-anchoring subunit of succinate dehydrogenase (SDH).</text>
</comment>
<keyword evidence="5 10" id="KW-0812">Transmembrane</keyword>
<keyword evidence="8" id="KW-0408">Iron</keyword>
<dbReference type="STRING" id="1208324.P73_3863"/>
<keyword evidence="7 10" id="KW-1133">Transmembrane helix</keyword>
<dbReference type="OrthoDB" id="9809280at2"/>
<comment type="cofactor">
    <cofactor evidence="1">
        <name>heme</name>
        <dbReference type="ChEBI" id="CHEBI:30413"/>
    </cofactor>
</comment>
<dbReference type="EMBL" id="CP004393">
    <property type="protein sequence ID" value="AJE48578.1"/>
    <property type="molecule type" value="Genomic_DNA"/>
</dbReference>
<evidence type="ECO:0000313" key="12">
    <source>
        <dbReference type="Proteomes" id="UP000031521"/>
    </source>
</evidence>
<dbReference type="InterPro" id="IPR034804">
    <property type="entry name" value="SQR/QFR_C/D"/>
</dbReference>
<keyword evidence="12" id="KW-1185">Reference proteome</keyword>
<dbReference type="HOGENOM" id="CLU_151315_0_1_5"/>
<gene>
    <name evidence="11" type="ORF">P73_3863</name>
</gene>
<dbReference type="AlphaFoldDB" id="A0A0B5DYR8"/>
<evidence type="ECO:0000256" key="10">
    <source>
        <dbReference type="SAM" id="Phobius"/>
    </source>
</evidence>
<dbReference type="RefSeq" id="WP_043870877.1">
    <property type="nucleotide sequence ID" value="NZ_CP004393.1"/>
</dbReference>
<keyword evidence="6" id="KW-0479">Metal-binding</keyword>
<dbReference type="GO" id="GO:0046872">
    <property type="term" value="F:metal ion binding"/>
    <property type="evidence" value="ECO:0007669"/>
    <property type="project" value="UniProtKB-KW"/>
</dbReference>
<evidence type="ECO:0000256" key="1">
    <source>
        <dbReference type="ARBA" id="ARBA00001971"/>
    </source>
</evidence>
<dbReference type="Pfam" id="PF01127">
    <property type="entry name" value="Sdh_cyt"/>
    <property type="match status" value="1"/>
</dbReference>
<dbReference type="InterPro" id="IPR000701">
    <property type="entry name" value="SuccDH_FuR_B_TM-su"/>
</dbReference>
<evidence type="ECO:0000256" key="9">
    <source>
        <dbReference type="ARBA" id="ARBA00023136"/>
    </source>
</evidence>
<feature type="transmembrane region" description="Helical" evidence="10">
    <location>
        <begin position="101"/>
        <end position="123"/>
    </location>
</feature>
<keyword evidence="4" id="KW-0349">Heme</keyword>
<name>A0A0B5DYR8_9RHOB</name>
<comment type="subcellular location">
    <subcellularLocation>
        <location evidence="3">Membrane</location>
    </subcellularLocation>
</comment>
<proteinExistence type="predicted"/>
<sequence length="124" mass="13228">MNFLTDRKGATGLGSGRSGTDFHWKILVTSVLLVVLVPLAVFTFGAGLGGTREEVLAYFSHPFVVIVMALALVVGISHFLMEAIDAIEDYIGGIPRKLTLIAANAFAYTLMATGLFALLKLALQ</sequence>
<evidence type="ECO:0000256" key="8">
    <source>
        <dbReference type="ARBA" id="ARBA00023004"/>
    </source>
</evidence>
<evidence type="ECO:0000256" key="6">
    <source>
        <dbReference type="ARBA" id="ARBA00022723"/>
    </source>
</evidence>
<protein>
    <submittedName>
        <fullName evidence="11">Succinate dehydrogenase, hydrophobic membrane anchor protein</fullName>
    </submittedName>
</protein>
<dbReference type="Gene3D" id="1.20.1300.10">
    <property type="entry name" value="Fumarate reductase/succinate dehydrogenase, transmembrane subunit"/>
    <property type="match status" value="1"/>
</dbReference>
<evidence type="ECO:0000256" key="2">
    <source>
        <dbReference type="ARBA" id="ARBA00004050"/>
    </source>
</evidence>
<accession>A0A0B5DYR8</accession>
<dbReference type="SUPFAM" id="SSF81343">
    <property type="entry name" value="Fumarate reductase respiratory complex transmembrane subunits"/>
    <property type="match status" value="1"/>
</dbReference>